<keyword evidence="10" id="KW-1185">Reference proteome</keyword>
<evidence type="ECO:0000313" key="9">
    <source>
        <dbReference type="EMBL" id="KAK7203346.1"/>
    </source>
</evidence>
<evidence type="ECO:0000256" key="6">
    <source>
        <dbReference type="PIRNR" id="PIRNR007764"/>
    </source>
</evidence>
<dbReference type="Pfam" id="PF05916">
    <property type="entry name" value="Sld5"/>
    <property type="match status" value="1"/>
</dbReference>
<dbReference type="SUPFAM" id="SSF158573">
    <property type="entry name" value="GINS helical bundle-like"/>
    <property type="match status" value="1"/>
</dbReference>
<organism evidence="9 10">
    <name type="scientific">Myxozyma melibiosi</name>
    <dbReference type="NCBI Taxonomy" id="54550"/>
    <lineage>
        <taxon>Eukaryota</taxon>
        <taxon>Fungi</taxon>
        <taxon>Dikarya</taxon>
        <taxon>Ascomycota</taxon>
        <taxon>Saccharomycotina</taxon>
        <taxon>Lipomycetes</taxon>
        <taxon>Lipomycetales</taxon>
        <taxon>Lipomycetaceae</taxon>
        <taxon>Myxozyma</taxon>
    </lineage>
</organism>
<proteinExistence type="inferred from homology"/>
<dbReference type="Pfam" id="PF16922">
    <property type="entry name" value="SLD5_C"/>
    <property type="match status" value="1"/>
</dbReference>
<evidence type="ECO:0000256" key="2">
    <source>
        <dbReference type="ARBA" id="ARBA00008187"/>
    </source>
</evidence>
<sequence length="247" mass="28989">MATDDRDAEIDDLIDNLDRDYRFRSGAPTAQRPGSSKTREYEKEQDFAKLVRLWISERTCPDILPYDEQLMNSLTDRLREQVEFIEMATADPEVASQSKLKLLLVESELERIKFLVRGYVRARLHKIDKYYMYLSTDDSDVRQKLSVAEQRFVVRRATQLKRLYDQRFLSNFKSTPKIQRLDDNSPILQMVDQPDLDDVIFIRVLKDIPGEVVINKEDSIELRKGNIYVLPYITIRKFIAAGEVEFV</sequence>
<keyword evidence="4 6" id="KW-0235">DNA replication</keyword>
<dbReference type="InterPro" id="IPR038749">
    <property type="entry name" value="Sld5_GINS_A"/>
</dbReference>
<dbReference type="Proteomes" id="UP001498771">
    <property type="component" value="Unassembled WGS sequence"/>
</dbReference>
<feature type="domain" description="GINS subunit" evidence="7">
    <location>
        <begin position="87"/>
        <end position="153"/>
    </location>
</feature>
<dbReference type="SUPFAM" id="SSF160059">
    <property type="entry name" value="PriA/YqbF domain"/>
    <property type="match status" value="1"/>
</dbReference>
<comment type="subcellular location">
    <subcellularLocation>
        <location evidence="1 6">Nucleus</location>
    </subcellularLocation>
</comment>
<dbReference type="InterPro" id="IPR008591">
    <property type="entry name" value="GINS_Sld5"/>
</dbReference>
<dbReference type="CDD" id="cd21692">
    <property type="entry name" value="GINS_B_Sld5"/>
    <property type="match status" value="1"/>
</dbReference>
<dbReference type="InterPro" id="IPR036224">
    <property type="entry name" value="GINS_bundle-like_dom_sf"/>
</dbReference>
<keyword evidence="5 6" id="KW-0539">Nucleus</keyword>
<evidence type="ECO:0000259" key="8">
    <source>
        <dbReference type="Pfam" id="PF16922"/>
    </source>
</evidence>
<comment type="similarity">
    <text evidence="2 6">Belongs to the GINS4/SLD5 family.</text>
</comment>
<evidence type="ECO:0000256" key="4">
    <source>
        <dbReference type="ARBA" id="ARBA00022705"/>
    </source>
</evidence>
<dbReference type="EMBL" id="JBBJBU010000012">
    <property type="protein sequence ID" value="KAK7203346.1"/>
    <property type="molecule type" value="Genomic_DNA"/>
</dbReference>
<dbReference type="CDD" id="cd11711">
    <property type="entry name" value="GINS_A_Sld5"/>
    <property type="match status" value="1"/>
</dbReference>
<dbReference type="RefSeq" id="XP_064766379.1">
    <property type="nucleotide sequence ID" value="XM_064913442.1"/>
</dbReference>
<dbReference type="PIRSF" id="PIRSF007764">
    <property type="entry name" value="Sld5"/>
    <property type="match status" value="1"/>
</dbReference>
<dbReference type="PANTHER" id="PTHR21206">
    <property type="entry name" value="SLD5 PROTEIN"/>
    <property type="match status" value="1"/>
</dbReference>
<evidence type="ECO:0000256" key="3">
    <source>
        <dbReference type="ARBA" id="ARBA00014804"/>
    </source>
</evidence>
<evidence type="ECO:0000313" key="10">
    <source>
        <dbReference type="Proteomes" id="UP001498771"/>
    </source>
</evidence>
<evidence type="ECO:0000256" key="1">
    <source>
        <dbReference type="ARBA" id="ARBA00004123"/>
    </source>
</evidence>
<accession>A0ABR1F0H2</accession>
<dbReference type="InterPro" id="IPR021151">
    <property type="entry name" value="GINS_A"/>
</dbReference>
<dbReference type="Gene3D" id="3.40.5.60">
    <property type="match status" value="1"/>
</dbReference>
<dbReference type="PANTHER" id="PTHR21206:SF0">
    <property type="entry name" value="DNA REPLICATION COMPLEX GINS PROTEIN SLD5"/>
    <property type="match status" value="1"/>
</dbReference>
<comment type="function">
    <text evidence="6">The GINS complex plays an essential role in the initiation of DNA replication.</text>
</comment>
<protein>
    <recommendedName>
        <fullName evidence="3 6">DNA replication complex GINS protein SLD5</fullName>
    </recommendedName>
</protein>
<dbReference type="InterPro" id="IPR031633">
    <property type="entry name" value="SLD5_C"/>
</dbReference>
<name>A0ABR1F0H2_9ASCO</name>
<feature type="domain" description="DNA replication complex GINS protein SLD5 C-terminal" evidence="8">
    <location>
        <begin position="194"/>
        <end position="246"/>
    </location>
</feature>
<evidence type="ECO:0000259" key="7">
    <source>
        <dbReference type="Pfam" id="PF05916"/>
    </source>
</evidence>
<dbReference type="GeneID" id="90038954"/>
<dbReference type="Gene3D" id="1.20.58.1030">
    <property type="match status" value="1"/>
</dbReference>
<comment type="caution">
    <text evidence="9">The sequence shown here is derived from an EMBL/GenBank/DDBJ whole genome shotgun (WGS) entry which is preliminary data.</text>
</comment>
<evidence type="ECO:0000256" key="5">
    <source>
        <dbReference type="ARBA" id="ARBA00023242"/>
    </source>
</evidence>
<gene>
    <name evidence="9" type="ORF">BZA70DRAFT_283475</name>
</gene>
<reference evidence="9 10" key="1">
    <citation type="submission" date="2024-03" db="EMBL/GenBank/DDBJ databases">
        <title>Genome-scale model development and genomic sequencing of the oleaginous clade Lipomyces.</title>
        <authorList>
            <consortium name="Lawrence Berkeley National Laboratory"/>
            <person name="Czajka J.J."/>
            <person name="Han Y."/>
            <person name="Kim J."/>
            <person name="Mondo S.J."/>
            <person name="Hofstad B.A."/>
            <person name="Robles A."/>
            <person name="Haridas S."/>
            <person name="Riley R."/>
            <person name="LaButti K."/>
            <person name="Pangilinan J."/>
            <person name="Andreopoulos W."/>
            <person name="Lipzen A."/>
            <person name="Yan J."/>
            <person name="Wang M."/>
            <person name="Ng V."/>
            <person name="Grigoriev I.V."/>
            <person name="Spatafora J.W."/>
            <person name="Magnuson J.K."/>
            <person name="Baker S.E."/>
            <person name="Pomraning K.R."/>
        </authorList>
    </citation>
    <scope>NUCLEOTIDE SEQUENCE [LARGE SCALE GENOMIC DNA]</scope>
    <source>
        <strain evidence="9 10">Phaff 52-87</strain>
    </source>
</reference>